<feature type="region of interest" description="Disordered" evidence="1">
    <location>
        <begin position="54"/>
        <end position="102"/>
    </location>
</feature>
<protein>
    <submittedName>
        <fullName evidence="2">Uncharacterized protein</fullName>
    </submittedName>
</protein>
<reference evidence="2 3" key="1">
    <citation type="submission" date="2014-06" db="EMBL/GenBank/DDBJ databases">
        <authorList>
            <consortium name="DOE Joint Genome Institute"/>
            <person name="Kuo A."/>
            <person name="Kohler A."/>
            <person name="Nagy L.G."/>
            <person name="Floudas D."/>
            <person name="Copeland A."/>
            <person name="Barry K.W."/>
            <person name="Cichocki N."/>
            <person name="Veneault-Fourrey C."/>
            <person name="LaButti K."/>
            <person name="Lindquist E.A."/>
            <person name="Lipzen A."/>
            <person name="Lundell T."/>
            <person name="Morin E."/>
            <person name="Murat C."/>
            <person name="Sun H."/>
            <person name="Tunlid A."/>
            <person name="Henrissat B."/>
            <person name="Grigoriev I.V."/>
            <person name="Hibbett D.S."/>
            <person name="Martin F."/>
            <person name="Nordberg H.P."/>
            <person name="Cantor M.N."/>
            <person name="Hua S.X."/>
        </authorList>
    </citation>
    <scope>NUCLEOTIDE SEQUENCE [LARGE SCALE GENOMIC DNA]</scope>
    <source>
        <strain evidence="2 3">ATCC 200175</strain>
    </source>
</reference>
<evidence type="ECO:0000313" key="2">
    <source>
        <dbReference type="EMBL" id="KIJ14113.1"/>
    </source>
</evidence>
<proteinExistence type="predicted"/>
<feature type="compositionally biased region" description="Acidic residues" evidence="1">
    <location>
        <begin position="80"/>
        <end position="92"/>
    </location>
</feature>
<dbReference type="AlphaFoldDB" id="A0A0C9TV38"/>
<dbReference type="HOGENOM" id="CLU_1993326_0_0_1"/>
<sequence length="125" mass="13841">MDLALRSTSVYKRLVLLEEKTRKQWGVPCNNLRYSGDPSAGADEIDLEQVLDEDEDEQAANNVELEGGWEPERPQPEPEPGSEVDGSIDLDSEPSGPLARENATWGLSEANCHQVSLRACWTAYP</sequence>
<gene>
    <name evidence="2" type="ORF">PAXINDRAFT_156243</name>
</gene>
<evidence type="ECO:0000256" key="1">
    <source>
        <dbReference type="SAM" id="MobiDB-lite"/>
    </source>
</evidence>
<evidence type="ECO:0000313" key="3">
    <source>
        <dbReference type="Proteomes" id="UP000053647"/>
    </source>
</evidence>
<reference evidence="3" key="2">
    <citation type="submission" date="2015-01" db="EMBL/GenBank/DDBJ databases">
        <title>Evolutionary Origins and Diversification of the Mycorrhizal Mutualists.</title>
        <authorList>
            <consortium name="DOE Joint Genome Institute"/>
            <consortium name="Mycorrhizal Genomics Consortium"/>
            <person name="Kohler A."/>
            <person name="Kuo A."/>
            <person name="Nagy L.G."/>
            <person name="Floudas D."/>
            <person name="Copeland A."/>
            <person name="Barry K.W."/>
            <person name="Cichocki N."/>
            <person name="Veneault-Fourrey C."/>
            <person name="LaButti K."/>
            <person name="Lindquist E.A."/>
            <person name="Lipzen A."/>
            <person name="Lundell T."/>
            <person name="Morin E."/>
            <person name="Murat C."/>
            <person name="Riley R."/>
            <person name="Ohm R."/>
            <person name="Sun H."/>
            <person name="Tunlid A."/>
            <person name="Henrissat B."/>
            <person name="Grigoriev I.V."/>
            <person name="Hibbett D.S."/>
            <person name="Martin F."/>
        </authorList>
    </citation>
    <scope>NUCLEOTIDE SEQUENCE [LARGE SCALE GENOMIC DNA]</scope>
    <source>
        <strain evidence="3">ATCC 200175</strain>
    </source>
</reference>
<dbReference type="Proteomes" id="UP000053647">
    <property type="component" value="Unassembled WGS sequence"/>
</dbReference>
<keyword evidence="3" id="KW-1185">Reference proteome</keyword>
<dbReference type="EMBL" id="KN819345">
    <property type="protein sequence ID" value="KIJ14113.1"/>
    <property type="molecule type" value="Genomic_DNA"/>
</dbReference>
<name>A0A0C9TV38_PAXIN</name>
<organism evidence="2 3">
    <name type="scientific">Paxillus involutus ATCC 200175</name>
    <dbReference type="NCBI Taxonomy" id="664439"/>
    <lineage>
        <taxon>Eukaryota</taxon>
        <taxon>Fungi</taxon>
        <taxon>Dikarya</taxon>
        <taxon>Basidiomycota</taxon>
        <taxon>Agaricomycotina</taxon>
        <taxon>Agaricomycetes</taxon>
        <taxon>Agaricomycetidae</taxon>
        <taxon>Boletales</taxon>
        <taxon>Paxilineae</taxon>
        <taxon>Paxillaceae</taxon>
        <taxon>Paxillus</taxon>
    </lineage>
</organism>
<accession>A0A0C9TV38</accession>